<evidence type="ECO:0000256" key="6">
    <source>
        <dbReference type="ARBA" id="ARBA00037589"/>
    </source>
</evidence>
<evidence type="ECO:0000256" key="7">
    <source>
        <dbReference type="ARBA" id="ARBA00040167"/>
    </source>
</evidence>
<dbReference type="Pfam" id="PF02602">
    <property type="entry name" value="HEM4"/>
    <property type="match status" value="1"/>
</dbReference>
<evidence type="ECO:0000313" key="11">
    <source>
        <dbReference type="EMBL" id="AZS49370.1"/>
    </source>
</evidence>
<reference evidence="12" key="1">
    <citation type="submission" date="2018-06" db="EMBL/GenBank/DDBJ databases">
        <title>Complete genome of Pseudomonas insecticola strain QZS01.</title>
        <authorList>
            <person name="Wang J."/>
            <person name="Su Q."/>
        </authorList>
    </citation>
    <scope>NUCLEOTIDE SEQUENCE [LARGE SCALE GENOMIC DNA]</scope>
    <source>
        <strain evidence="12">QZS01</strain>
    </source>
</reference>
<gene>
    <name evidence="11" type="ORF">DM558_00610</name>
</gene>
<dbReference type="PANTHER" id="PTHR38042">
    <property type="entry name" value="UROPORPHYRINOGEN-III SYNTHASE, CHLOROPLASTIC"/>
    <property type="match status" value="1"/>
</dbReference>
<feature type="domain" description="Tetrapyrrole biosynthesis uroporphyrinogen III synthase" evidence="10">
    <location>
        <begin position="21"/>
        <end position="246"/>
    </location>
</feature>
<keyword evidence="5 9" id="KW-0627">Porphyrin biosynthesis</keyword>
<dbReference type="Proteomes" id="UP000273143">
    <property type="component" value="Chromosome"/>
</dbReference>
<sequence>MNRWRLLLTRSEPDCQLQVNYLASLNITAISLPLIEIVPTPETDLQRSQLLDFDRYTTLIVTSKPAAKLILERLDYYWPQLPIQQAWFSVGKATADILKTAGLDTCYPDPSVGDDSEALWASAQFQESLADPHCRTLIIKGQKGRPWLQEKLALSGIPTDTIELYYRKVPNYSADFIIDTITQHNLNALVLSSGEALENLRHLSGDAWQKIAHLTYFVPSARITKQAEELNIKHIINCHGASQSALMNALKNHQPHNLL</sequence>
<proteinExistence type="inferred from homology"/>
<dbReference type="Gene3D" id="3.40.50.10090">
    <property type="match status" value="2"/>
</dbReference>
<dbReference type="InterPro" id="IPR003754">
    <property type="entry name" value="4pyrrol_synth_uPrphyn_synth"/>
</dbReference>
<comment type="catalytic activity">
    <reaction evidence="8 9">
        <text>hydroxymethylbilane = uroporphyrinogen III + H2O</text>
        <dbReference type="Rhea" id="RHEA:18965"/>
        <dbReference type="ChEBI" id="CHEBI:15377"/>
        <dbReference type="ChEBI" id="CHEBI:57308"/>
        <dbReference type="ChEBI" id="CHEBI:57845"/>
        <dbReference type="EC" id="4.2.1.75"/>
    </reaction>
</comment>
<comment type="pathway">
    <text evidence="1 9">Porphyrin-containing compound metabolism; protoporphyrin-IX biosynthesis; coproporphyrinogen-III from 5-aminolevulinate: step 3/4.</text>
</comment>
<evidence type="ECO:0000256" key="5">
    <source>
        <dbReference type="ARBA" id="ARBA00023244"/>
    </source>
</evidence>
<dbReference type="EC" id="4.2.1.75" evidence="3 9"/>
<dbReference type="PANTHER" id="PTHR38042:SF1">
    <property type="entry name" value="UROPORPHYRINOGEN-III SYNTHASE, CHLOROPLASTIC"/>
    <property type="match status" value="1"/>
</dbReference>
<evidence type="ECO:0000259" key="10">
    <source>
        <dbReference type="Pfam" id="PF02602"/>
    </source>
</evidence>
<keyword evidence="4 9" id="KW-0456">Lyase</keyword>
<dbReference type="RefSeq" id="WP_127161587.1">
    <property type="nucleotide sequence ID" value="NZ_CP029822.1"/>
</dbReference>
<name>A0A3Q9JH28_9GAMM</name>
<comment type="function">
    <text evidence="6 9">Catalyzes cyclization of the linear tetrapyrrole, hydroxymethylbilane, to the macrocyclic uroporphyrinogen III.</text>
</comment>
<dbReference type="SUPFAM" id="SSF69618">
    <property type="entry name" value="HemD-like"/>
    <property type="match status" value="1"/>
</dbReference>
<dbReference type="AlphaFoldDB" id="A0A3Q9JH28"/>
<comment type="similarity">
    <text evidence="2 9">Belongs to the uroporphyrinogen-III synthase family.</text>
</comment>
<evidence type="ECO:0000256" key="1">
    <source>
        <dbReference type="ARBA" id="ARBA00004772"/>
    </source>
</evidence>
<dbReference type="UniPathway" id="UPA00251">
    <property type="reaction ID" value="UER00320"/>
</dbReference>
<dbReference type="CDD" id="cd06578">
    <property type="entry name" value="HemD"/>
    <property type="match status" value="1"/>
</dbReference>
<evidence type="ECO:0000256" key="2">
    <source>
        <dbReference type="ARBA" id="ARBA00008133"/>
    </source>
</evidence>
<dbReference type="GO" id="GO:0004852">
    <property type="term" value="F:uroporphyrinogen-III synthase activity"/>
    <property type="evidence" value="ECO:0007669"/>
    <property type="project" value="UniProtKB-UniRule"/>
</dbReference>
<keyword evidence="12" id="KW-1185">Reference proteome</keyword>
<evidence type="ECO:0000256" key="8">
    <source>
        <dbReference type="ARBA" id="ARBA00048617"/>
    </source>
</evidence>
<evidence type="ECO:0000313" key="12">
    <source>
        <dbReference type="Proteomes" id="UP000273143"/>
    </source>
</evidence>
<organism evidence="11 12">
    <name type="scientific">Entomomonas moraniae</name>
    <dbReference type="NCBI Taxonomy" id="2213226"/>
    <lineage>
        <taxon>Bacteria</taxon>
        <taxon>Pseudomonadati</taxon>
        <taxon>Pseudomonadota</taxon>
        <taxon>Gammaproteobacteria</taxon>
        <taxon>Pseudomonadales</taxon>
        <taxon>Pseudomonadaceae</taxon>
        <taxon>Entomomonas</taxon>
    </lineage>
</organism>
<evidence type="ECO:0000256" key="9">
    <source>
        <dbReference type="RuleBase" id="RU366031"/>
    </source>
</evidence>
<evidence type="ECO:0000256" key="3">
    <source>
        <dbReference type="ARBA" id="ARBA00013109"/>
    </source>
</evidence>
<protein>
    <recommendedName>
        <fullName evidence="7 9">Uroporphyrinogen-III synthase</fullName>
        <ecNumber evidence="3 9">4.2.1.75</ecNumber>
    </recommendedName>
</protein>
<dbReference type="GO" id="GO:0006780">
    <property type="term" value="P:uroporphyrinogen III biosynthetic process"/>
    <property type="evidence" value="ECO:0007669"/>
    <property type="project" value="UniProtKB-UniRule"/>
</dbReference>
<dbReference type="InterPro" id="IPR036108">
    <property type="entry name" value="4pyrrol_syn_uPrphyn_synt_sf"/>
</dbReference>
<evidence type="ECO:0000256" key="4">
    <source>
        <dbReference type="ARBA" id="ARBA00023239"/>
    </source>
</evidence>
<dbReference type="GO" id="GO:0006782">
    <property type="term" value="P:protoporphyrinogen IX biosynthetic process"/>
    <property type="evidence" value="ECO:0007669"/>
    <property type="project" value="UniProtKB-UniRule"/>
</dbReference>
<accession>A0A3Q9JH28</accession>
<dbReference type="KEGG" id="emo:DM558_00610"/>
<dbReference type="EMBL" id="CP029822">
    <property type="protein sequence ID" value="AZS49370.1"/>
    <property type="molecule type" value="Genomic_DNA"/>
</dbReference>
<dbReference type="InterPro" id="IPR039793">
    <property type="entry name" value="UROS/Hem4"/>
</dbReference>